<protein>
    <recommendedName>
        <fullName evidence="6">Mutator family transposase</fullName>
    </recommendedName>
</protein>
<dbReference type="GO" id="GO:0006313">
    <property type="term" value="P:DNA transposition"/>
    <property type="evidence" value="ECO:0007669"/>
    <property type="project" value="UniProtKB-UniRule"/>
</dbReference>
<proteinExistence type="inferred from homology"/>
<dbReference type="InterPro" id="IPR001207">
    <property type="entry name" value="Transposase_mutator"/>
</dbReference>
<dbReference type="PANTHER" id="PTHR33217:SF5">
    <property type="entry name" value="MUTATOR FAMILY TRANSPOSASE"/>
    <property type="match status" value="1"/>
</dbReference>
<feature type="non-terminal residue" evidence="7">
    <location>
        <position position="393"/>
    </location>
</feature>
<evidence type="ECO:0000256" key="2">
    <source>
        <dbReference type="ARBA" id="ARBA00010961"/>
    </source>
</evidence>
<evidence type="ECO:0000256" key="5">
    <source>
        <dbReference type="ARBA" id="ARBA00023172"/>
    </source>
</evidence>
<dbReference type="Pfam" id="PF00872">
    <property type="entry name" value="Transposase_mut"/>
    <property type="match status" value="1"/>
</dbReference>
<evidence type="ECO:0000256" key="1">
    <source>
        <dbReference type="ARBA" id="ARBA00002190"/>
    </source>
</evidence>
<name>A0A7Z0BXC7_9SPHN</name>
<evidence type="ECO:0000256" key="4">
    <source>
        <dbReference type="ARBA" id="ARBA00023125"/>
    </source>
</evidence>
<dbReference type="PANTHER" id="PTHR33217">
    <property type="entry name" value="TRANSPOSASE FOR INSERTION SEQUENCE ELEMENT IS1081"/>
    <property type="match status" value="1"/>
</dbReference>
<dbReference type="EMBL" id="JACBZF010000021">
    <property type="protein sequence ID" value="NYH97222.1"/>
    <property type="molecule type" value="Genomic_DNA"/>
</dbReference>
<evidence type="ECO:0000256" key="3">
    <source>
        <dbReference type="ARBA" id="ARBA00022578"/>
    </source>
</evidence>
<accession>A0A7Z0BXC7</accession>
<dbReference type="AlphaFoldDB" id="A0A7Z0BXC7"/>
<reference evidence="7 8" key="1">
    <citation type="submission" date="2020-07" db="EMBL/GenBank/DDBJ databases">
        <title>Genomic Encyclopedia of Type Strains, Phase IV (KMG-IV): sequencing the most valuable type-strain genomes for metagenomic binning, comparative biology and taxonomic classification.</title>
        <authorList>
            <person name="Goeker M."/>
        </authorList>
    </citation>
    <scope>NUCLEOTIDE SEQUENCE [LARGE SCALE GENOMIC DNA]</scope>
    <source>
        <strain evidence="7 8">DSM 29043</strain>
    </source>
</reference>
<dbReference type="PROSITE" id="PS01007">
    <property type="entry name" value="TRANSPOSASE_MUTATOR"/>
    <property type="match status" value="1"/>
</dbReference>
<comment type="caution">
    <text evidence="7">The sequence shown here is derived from an EMBL/GenBank/DDBJ whole genome shotgun (WGS) entry which is preliminary data.</text>
</comment>
<evidence type="ECO:0000313" key="7">
    <source>
        <dbReference type="EMBL" id="NYH97222.1"/>
    </source>
</evidence>
<keyword evidence="8" id="KW-1185">Reference proteome</keyword>
<dbReference type="GO" id="GO:0004803">
    <property type="term" value="F:transposase activity"/>
    <property type="evidence" value="ECO:0007669"/>
    <property type="project" value="UniProtKB-UniRule"/>
</dbReference>
<gene>
    <name evidence="7" type="ORF">FHS75_003583</name>
</gene>
<dbReference type="Proteomes" id="UP000522081">
    <property type="component" value="Unassembled WGS sequence"/>
</dbReference>
<dbReference type="GO" id="GO:0003677">
    <property type="term" value="F:DNA binding"/>
    <property type="evidence" value="ECO:0007669"/>
    <property type="project" value="UniProtKB-UniRule"/>
</dbReference>
<evidence type="ECO:0000313" key="8">
    <source>
        <dbReference type="Proteomes" id="UP000522081"/>
    </source>
</evidence>
<dbReference type="NCBIfam" id="NF033543">
    <property type="entry name" value="transpos_IS256"/>
    <property type="match status" value="1"/>
</dbReference>
<comment type="similarity">
    <text evidence="2 6">Belongs to the transposase mutator family.</text>
</comment>
<comment type="function">
    <text evidence="1 6">Required for the transposition of the insertion element.</text>
</comment>
<evidence type="ECO:0000256" key="6">
    <source>
        <dbReference type="RuleBase" id="RU365089"/>
    </source>
</evidence>
<dbReference type="RefSeq" id="WP_179408975.1">
    <property type="nucleotide sequence ID" value="NZ_BMGF01000025.1"/>
</dbReference>
<organism evidence="7 8">
    <name type="scientific">Novosphingobium marinum</name>
    <dbReference type="NCBI Taxonomy" id="1514948"/>
    <lineage>
        <taxon>Bacteria</taxon>
        <taxon>Pseudomonadati</taxon>
        <taxon>Pseudomonadota</taxon>
        <taxon>Alphaproteobacteria</taxon>
        <taxon>Sphingomonadales</taxon>
        <taxon>Sphingomonadaceae</taxon>
        <taxon>Novosphingobium</taxon>
    </lineage>
</organism>
<keyword evidence="4 6" id="KW-0238">DNA-binding</keyword>
<keyword evidence="3 6" id="KW-0815">Transposition</keyword>
<keyword evidence="5 6" id="KW-0233">DNA recombination</keyword>
<keyword evidence="6" id="KW-0814">Transposable element</keyword>
<sequence>MAIDKDLLDQLLDGRDPQDLFAKDGLIDELKKALSERMLAAELDDHLESEAETRVGNRRNGSSKKTMLTGSSKVTLDIPRDRSGTFDPKLIAKYQRRFPDFDDKIISMYARGMTVREIRGHLEELYGIDVSPDLISTVTDAVLETVSEWQGRPLDACYPLVFFDAIRVKIRDEGFVRNKAVYIALGILPDGTKEILGIWIEQTEGAKFWMRVMNELKNRGVADILIAVVDGLKGFPDAINAVFPETVVQTCIVHLIRNSMSFASWKDRKAIAQSLRSVYRAENAEAGLAALEAFEEGPWGQKYPAISQSWRRHWEQVIPFFAFSAPIRRIIYTTNAIEALNSKLRRAVRTRGHFPGDEAAMKLLYLVLNHAAEEWKRPPREWFEAKTQFAIIF</sequence>